<name>A0ABV5UU36_9MICC</name>
<dbReference type="PRINTS" id="PR00173">
    <property type="entry name" value="EDTRNSPORT"/>
</dbReference>
<feature type="transmembrane region" description="Helical" evidence="6">
    <location>
        <begin position="220"/>
        <end position="241"/>
    </location>
</feature>
<organism evidence="7 8">
    <name type="scientific">Arthrobacter methylotrophus</name>
    <dbReference type="NCBI Taxonomy" id="121291"/>
    <lineage>
        <taxon>Bacteria</taxon>
        <taxon>Bacillati</taxon>
        <taxon>Actinomycetota</taxon>
        <taxon>Actinomycetes</taxon>
        <taxon>Micrococcales</taxon>
        <taxon>Micrococcaceae</taxon>
        <taxon>Arthrobacter</taxon>
    </lineage>
</organism>
<dbReference type="InterPro" id="IPR036458">
    <property type="entry name" value="Na:dicarbo_symporter_sf"/>
</dbReference>
<dbReference type="Proteomes" id="UP001589536">
    <property type="component" value="Unassembled WGS sequence"/>
</dbReference>
<dbReference type="PANTHER" id="PTHR42865">
    <property type="entry name" value="PROTON/GLUTAMATE-ASPARTATE SYMPORTER"/>
    <property type="match status" value="1"/>
</dbReference>
<evidence type="ECO:0000313" key="7">
    <source>
        <dbReference type="EMBL" id="MFB9715699.1"/>
    </source>
</evidence>
<feature type="transmembrane region" description="Helical" evidence="6">
    <location>
        <begin position="7"/>
        <end position="28"/>
    </location>
</feature>
<dbReference type="Pfam" id="PF00375">
    <property type="entry name" value="SDF"/>
    <property type="match status" value="1"/>
</dbReference>
<gene>
    <name evidence="7" type="primary">dctA</name>
    <name evidence="7" type="ORF">ACFFPI_16490</name>
</gene>
<dbReference type="SUPFAM" id="SSF118215">
    <property type="entry name" value="Proton glutamate symport protein"/>
    <property type="match status" value="1"/>
</dbReference>
<dbReference type="EMBL" id="JBHMBH010000038">
    <property type="protein sequence ID" value="MFB9715699.1"/>
    <property type="molecule type" value="Genomic_DNA"/>
</dbReference>
<dbReference type="PANTHER" id="PTHR42865:SF1">
    <property type="entry name" value="AEROBIC C4-DICARBOXYLATE TRANSPORT PROTEIN"/>
    <property type="match status" value="1"/>
</dbReference>
<keyword evidence="3 6" id="KW-0812">Transmembrane</keyword>
<reference evidence="7 8" key="1">
    <citation type="submission" date="2024-09" db="EMBL/GenBank/DDBJ databases">
        <authorList>
            <person name="Sun Q."/>
            <person name="Mori K."/>
        </authorList>
    </citation>
    <scope>NUCLEOTIDE SEQUENCE [LARGE SCALE GENOMIC DNA]</scope>
    <source>
        <strain evidence="7 8">JCM 13519</strain>
    </source>
</reference>
<evidence type="ECO:0000256" key="1">
    <source>
        <dbReference type="ARBA" id="ARBA00004141"/>
    </source>
</evidence>
<dbReference type="RefSeq" id="WP_345050809.1">
    <property type="nucleotide sequence ID" value="NZ_BAABED010000001.1"/>
</dbReference>
<feature type="transmembrane region" description="Helical" evidence="6">
    <location>
        <begin position="185"/>
        <end position="208"/>
    </location>
</feature>
<evidence type="ECO:0000256" key="4">
    <source>
        <dbReference type="ARBA" id="ARBA00022989"/>
    </source>
</evidence>
<comment type="subcellular location">
    <subcellularLocation>
        <location evidence="1">Membrane</location>
        <topology evidence="1">Multi-pass membrane protein</topology>
    </subcellularLocation>
</comment>
<keyword evidence="4 6" id="KW-1133">Transmembrane helix</keyword>
<comment type="caution">
    <text evidence="7">The sequence shown here is derived from an EMBL/GenBank/DDBJ whole genome shotgun (WGS) entry which is preliminary data.</text>
</comment>
<proteinExistence type="predicted"/>
<feature type="transmembrane region" description="Helical" evidence="6">
    <location>
        <begin position="353"/>
        <end position="376"/>
    </location>
</feature>
<dbReference type="Gene3D" id="1.10.3860.10">
    <property type="entry name" value="Sodium:dicarboxylate symporter"/>
    <property type="match status" value="1"/>
</dbReference>
<keyword evidence="8" id="KW-1185">Reference proteome</keyword>
<dbReference type="NCBIfam" id="NF002461">
    <property type="entry name" value="PRK01663.1"/>
    <property type="match status" value="1"/>
</dbReference>
<keyword evidence="5 6" id="KW-0472">Membrane</keyword>
<evidence type="ECO:0000256" key="6">
    <source>
        <dbReference type="SAM" id="Phobius"/>
    </source>
</evidence>
<sequence>MKIKSILGHLYVQVLIGVGLGILVGALWPDLGSSLKPLGDGFVKLVKFMIAPIVFCTIVSGITSLTDTKKIGPTLLRSLGLFYALTGVALAMGLAAVMLFQPGAGMHINPAHLDPSVASKYTTQLPSSNPVDFFLNLIPTTFVGAFADGDVLPVLLIALLCGFAFTKLGGPGQLALNVVNSFNKLLFVVFGYLMKVAPIGAFGAMAFTVGKYGAHSIGNLGMLILAFYTACIIFVVVALGILAKLTGFSLWRILRYFRDEFLIVLATSSSEPVLPRLLSKLERIGCDRGVVGLVVPTGYSFNLTGTAVYLTLSSMFIAQACDIHLSWDQILLMLGMMLLTSKGAAGVTGSGFVALVATLTIMPTLPVAGVALIVGIDRFMSEARALTSTVANMVSCVAIAKWQHALDAEKLQSELKSGFVPTEAENLQLTEPALAYAAKEPFEIRN</sequence>
<evidence type="ECO:0000313" key="8">
    <source>
        <dbReference type="Proteomes" id="UP001589536"/>
    </source>
</evidence>
<evidence type="ECO:0000256" key="2">
    <source>
        <dbReference type="ARBA" id="ARBA00022448"/>
    </source>
</evidence>
<feature type="transmembrane region" description="Helical" evidence="6">
    <location>
        <begin position="48"/>
        <end position="66"/>
    </location>
</feature>
<dbReference type="InterPro" id="IPR001991">
    <property type="entry name" value="Na-dicarboxylate_symporter"/>
</dbReference>
<keyword evidence="2" id="KW-0813">Transport</keyword>
<evidence type="ECO:0000256" key="5">
    <source>
        <dbReference type="ARBA" id="ARBA00023136"/>
    </source>
</evidence>
<protein>
    <submittedName>
        <fullName evidence="7">C4-dicarboxylate transporter DctA</fullName>
    </submittedName>
</protein>
<feature type="transmembrane region" description="Helical" evidence="6">
    <location>
        <begin position="299"/>
        <end position="318"/>
    </location>
</feature>
<feature type="transmembrane region" description="Helical" evidence="6">
    <location>
        <begin position="78"/>
        <end position="100"/>
    </location>
</feature>
<feature type="transmembrane region" description="Helical" evidence="6">
    <location>
        <begin position="142"/>
        <end position="165"/>
    </location>
</feature>
<accession>A0ABV5UU36</accession>
<evidence type="ECO:0000256" key="3">
    <source>
        <dbReference type="ARBA" id="ARBA00022692"/>
    </source>
</evidence>